<keyword evidence="3 6" id="KW-0812">Transmembrane</keyword>
<evidence type="ECO:0000313" key="8">
    <source>
        <dbReference type="EMBL" id="AJQ97139.1"/>
    </source>
</evidence>
<evidence type="ECO:0000256" key="3">
    <source>
        <dbReference type="ARBA" id="ARBA00022692"/>
    </source>
</evidence>
<evidence type="ECO:0000313" key="9">
    <source>
        <dbReference type="Proteomes" id="UP000032266"/>
    </source>
</evidence>
<feature type="transmembrane region" description="Helical" evidence="6">
    <location>
        <begin position="393"/>
        <end position="412"/>
    </location>
</feature>
<dbReference type="OrthoDB" id="145388at2"/>
<reference evidence="8 9" key="1">
    <citation type="submission" date="2014-01" db="EMBL/GenBank/DDBJ databases">
        <title>Full genme sequencing of cellulolytic bacterium Gynuella sunshinyii YC6258T gen. nov., sp. nov.</title>
        <authorList>
            <person name="Khan H."/>
            <person name="Chung E.J."/>
            <person name="Chung Y.R."/>
        </authorList>
    </citation>
    <scope>NUCLEOTIDE SEQUENCE [LARGE SCALE GENOMIC DNA]</scope>
    <source>
        <strain evidence="8 9">YC6258</strain>
    </source>
</reference>
<evidence type="ECO:0000259" key="7">
    <source>
        <dbReference type="PROSITE" id="PS50850"/>
    </source>
</evidence>
<proteinExistence type="predicted"/>
<dbReference type="CDD" id="cd06173">
    <property type="entry name" value="MFS_MefA_like"/>
    <property type="match status" value="1"/>
</dbReference>
<keyword evidence="9" id="KW-1185">Reference proteome</keyword>
<dbReference type="Pfam" id="PF07690">
    <property type="entry name" value="MFS_1"/>
    <property type="match status" value="1"/>
</dbReference>
<feature type="transmembrane region" description="Helical" evidence="6">
    <location>
        <begin position="236"/>
        <end position="260"/>
    </location>
</feature>
<dbReference type="AlphaFoldDB" id="A0A0C5W3C0"/>
<evidence type="ECO:0000256" key="4">
    <source>
        <dbReference type="ARBA" id="ARBA00022989"/>
    </source>
</evidence>
<name>A0A0C5W3C0_9GAMM</name>
<sequence>MQQSSVQPAQDVSTARRDFRLLLSGQSISLVGDQFMVIALPLLAVSVVSATEAQAVLLPFALYLPFLLVGLQAGAMIDYLKRRSVMLLCEAVQVVTFLTIALLGYFDRLSFPVLMLLVGVSGISLVFFQIAYTSFLPELYTDKEKLHKANSWLTFFESSSKSLGPMLAGPVIALFGTVIAVFINAVSSIVSFITIGLIQHKKERIELTRRQKQPGWMRRDIAEGLVFVFRHPILEPVITCGVVYVMFTMMVRTTIVLYCVKVMGLSESLVGIIIGASALGFPIGNLLSVHLVRRVGVGRGLVLSATAAVVGLAFIPVAGMAGSVLGLITANVIHGMGEGSFGPTAVTLRQTAAPAELLGRVNSVQRVLTWGAFSIGSLLASGATLMFGLSHALWIGGLCSMLCIPVLARRGVLLECLRRETTSQPRES</sequence>
<feature type="domain" description="Major facilitator superfamily (MFS) profile" evidence="7">
    <location>
        <begin position="234"/>
        <end position="428"/>
    </location>
</feature>
<dbReference type="Proteomes" id="UP000032266">
    <property type="component" value="Chromosome"/>
</dbReference>
<feature type="transmembrane region" description="Helical" evidence="6">
    <location>
        <begin position="367"/>
        <end position="387"/>
    </location>
</feature>
<dbReference type="InterPro" id="IPR036259">
    <property type="entry name" value="MFS_trans_sf"/>
</dbReference>
<organism evidence="8 9">
    <name type="scientific">Gynuella sunshinyii YC6258</name>
    <dbReference type="NCBI Taxonomy" id="1445510"/>
    <lineage>
        <taxon>Bacteria</taxon>
        <taxon>Pseudomonadati</taxon>
        <taxon>Pseudomonadota</taxon>
        <taxon>Gammaproteobacteria</taxon>
        <taxon>Oceanospirillales</taxon>
        <taxon>Saccharospirillaceae</taxon>
        <taxon>Gynuella</taxon>
    </lineage>
</organism>
<dbReference type="RefSeq" id="WP_044618961.1">
    <property type="nucleotide sequence ID" value="NZ_CP007142.1"/>
</dbReference>
<dbReference type="InterPro" id="IPR011701">
    <property type="entry name" value="MFS"/>
</dbReference>
<gene>
    <name evidence="8" type="ORF">YC6258_05109</name>
</gene>
<dbReference type="InterPro" id="IPR020846">
    <property type="entry name" value="MFS_dom"/>
</dbReference>
<dbReference type="PROSITE" id="PS50850">
    <property type="entry name" value="MFS"/>
    <property type="match status" value="1"/>
</dbReference>
<feature type="transmembrane region" description="Helical" evidence="6">
    <location>
        <begin position="171"/>
        <end position="198"/>
    </location>
</feature>
<dbReference type="GO" id="GO:0022857">
    <property type="term" value="F:transmembrane transporter activity"/>
    <property type="evidence" value="ECO:0007669"/>
    <property type="project" value="InterPro"/>
</dbReference>
<comment type="subcellular location">
    <subcellularLocation>
        <location evidence="1">Cell membrane</location>
        <topology evidence="1">Multi-pass membrane protein</topology>
    </subcellularLocation>
</comment>
<dbReference type="EMBL" id="CP007142">
    <property type="protein sequence ID" value="AJQ97139.1"/>
    <property type="molecule type" value="Genomic_DNA"/>
</dbReference>
<dbReference type="HOGENOM" id="CLU_034180_13_2_6"/>
<feature type="transmembrane region" description="Helical" evidence="6">
    <location>
        <begin position="301"/>
        <end position="328"/>
    </location>
</feature>
<keyword evidence="4 6" id="KW-1133">Transmembrane helix</keyword>
<keyword evidence="5 6" id="KW-0472">Membrane</keyword>
<evidence type="ECO:0000256" key="2">
    <source>
        <dbReference type="ARBA" id="ARBA00022475"/>
    </source>
</evidence>
<accession>A0A0C5W3C0</accession>
<feature type="transmembrane region" description="Helical" evidence="6">
    <location>
        <begin position="21"/>
        <end position="48"/>
    </location>
</feature>
<dbReference type="SUPFAM" id="SSF103473">
    <property type="entry name" value="MFS general substrate transporter"/>
    <property type="match status" value="1"/>
</dbReference>
<dbReference type="GO" id="GO:0005886">
    <property type="term" value="C:plasma membrane"/>
    <property type="evidence" value="ECO:0007669"/>
    <property type="project" value="UniProtKB-SubCell"/>
</dbReference>
<evidence type="ECO:0000256" key="6">
    <source>
        <dbReference type="SAM" id="Phobius"/>
    </source>
</evidence>
<evidence type="ECO:0000256" key="5">
    <source>
        <dbReference type="ARBA" id="ARBA00023136"/>
    </source>
</evidence>
<feature type="transmembrane region" description="Helical" evidence="6">
    <location>
        <begin position="112"/>
        <end position="135"/>
    </location>
</feature>
<dbReference type="PRINTS" id="PR01988">
    <property type="entry name" value="EXPORTERBACE"/>
</dbReference>
<keyword evidence="2" id="KW-1003">Cell membrane</keyword>
<dbReference type="PANTHER" id="PTHR23513">
    <property type="entry name" value="INTEGRAL MEMBRANE EFFLUX PROTEIN-RELATED"/>
    <property type="match status" value="1"/>
</dbReference>
<dbReference type="PANTHER" id="PTHR23513:SF6">
    <property type="entry name" value="MAJOR FACILITATOR SUPERFAMILY ASSOCIATED DOMAIN-CONTAINING PROTEIN"/>
    <property type="match status" value="1"/>
</dbReference>
<dbReference type="KEGG" id="gsn:YC6258_05109"/>
<feature type="transmembrane region" description="Helical" evidence="6">
    <location>
        <begin position="87"/>
        <end position="106"/>
    </location>
</feature>
<protein>
    <submittedName>
        <fullName evidence="8">Na+/melibiose symporter and related transporter</fullName>
    </submittedName>
</protein>
<evidence type="ECO:0000256" key="1">
    <source>
        <dbReference type="ARBA" id="ARBA00004651"/>
    </source>
</evidence>
<dbReference type="Gene3D" id="1.20.1250.20">
    <property type="entry name" value="MFS general substrate transporter like domains"/>
    <property type="match status" value="1"/>
</dbReference>
<feature type="transmembrane region" description="Helical" evidence="6">
    <location>
        <begin position="60"/>
        <end position="80"/>
    </location>
</feature>
<dbReference type="STRING" id="1445510.YC6258_05109"/>
<feature type="transmembrane region" description="Helical" evidence="6">
    <location>
        <begin position="269"/>
        <end position="289"/>
    </location>
</feature>
<dbReference type="InterPro" id="IPR022324">
    <property type="entry name" value="Bacilysin_exporter_BacE_put"/>
</dbReference>